<protein>
    <recommendedName>
        <fullName evidence="4">Glycosyltransferase</fullName>
        <ecNumber evidence="4">2.4.1.-</ecNumber>
    </recommendedName>
</protein>
<dbReference type="GO" id="GO:0008194">
    <property type="term" value="F:UDP-glycosyltransferase activity"/>
    <property type="evidence" value="ECO:0007669"/>
    <property type="project" value="InterPro"/>
</dbReference>
<dbReference type="InterPro" id="IPR002213">
    <property type="entry name" value="UDP_glucos_trans"/>
</dbReference>
<keyword evidence="3" id="KW-0328">Glycosyltransferase</keyword>
<reference evidence="5" key="1">
    <citation type="journal article" date="2007" name="PLoS ONE">
        <title>The first genome sequence of an elite grapevine cultivar (Pinot noir Vitis vinifera L.): coping with a highly heterozygous genome.</title>
        <authorList>
            <person name="Velasco R."/>
            <person name="Zharkikh A."/>
            <person name="Troggio M."/>
            <person name="Cartwright D.A."/>
            <person name="Cestaro A."/>
            <person name="Pruss D."/>
            <person name="Pindo M."/>
            <person name="FitzGerald L.M."/>
            <person name="Vezzulli S."/>
            <person name="Reid J."/>
            <person name="Malacarne G."/>
            <person name="Iliev D."/>
            <person name="Coppola G."/>
            <person name="Wardell B."/>
            <person name="Micheletti D."/>
            <person name="Macalma T."/>
            <person name="Facci M."/>
            <person name="Mitchell J.T."/>
            <person name="Perazzolli M."/>
            <person name="Eldredge G."/>
            <person name="Gatto P."/>
            <person name="Oyzerski R."/>
            <person name="Moretto M."/>
            <person name="Gutin N."/>
            <person name="Stefanini M."/>
            <person name="Chen Y."/>
            <person name="Segala C."/>
            <person name="Davenport C."/>
            <person name="Dematte L."/>
            <person name="Mraz A."/>
            <person name="Battilana J."/>
            <person name="Stormo K."/>
            <person name="Costa F."/>
            <person name="Tao Q."/>
            <person name="Si-Ammour A."/>
            <person name="Harkins T."/>
            <person name="Lackey A."/>
            <person name="Perbost C."/>
            <person name="Taillon B."/>
            <person name="Stella A."/>
            <person name="Solovyev V."/>
            <person name="Fawcett J.A."/>
            <person name="Sterck L."/>
            <person name="Vandepoele K."/>
            <person name="Grando S.M."/>
            <person name="Toppo S."/>
            <person name="Moser C."/>
            <person name="Lanchbury J."/>
            <person name="Bogden R."/>
            <person name="Skolnick M."/>
            <person name="Sgaramella V."/>
            <person name="Bhatnagar S.K."/>
            <person name="Fontana P."/>
            <person name="Gutin A."/>
            <person name="Van de Peer Y."/>
            <person name="Salamini F."/>
            <person name="Viola R."/>
        </authorList>
    </citation>
    <scope>NUCLEOTIDE SEQUENCE</scope>
</reference>
<proteinExistence type="inferred from homology"/>
<comment type="similarity">
    <text evidence="1 3">Belongs to the UDP-glycosyltransferase family.</text>
</comment>
<dbReference type="FunFam" id="3.40.50.2000:FF:000019">
    <property type="entry name" value="Glycosyltransferase"/>
    <property type="match status" value="1"/>
</dbReference>
<dbReference type="Gene3D" id="3.40.50.2000">
    <property type="entry name" value="Glycogen Phosphorylase B"/>
    <property type="match status" value="2"/>
</dbReference>
<evidence type="ECO:0000256" key="4">
    <source>
        <dbReference type="RuleBase" id="RU362057"/>
    </source>
</evidence>
<dbReference type="CAZy" id="GT1">
    <property type="family name" value="Glycosyltransferase Family 1"/>
</dbReference>
<evidence type="ECO:0000256" key="2">
    <source>
        <dbReference type="ARBA" id="ARBA00022679"/>
    </source>
</evidence>
<dbReference type="PANTHER" id="PTHR11926:SF1534">
    <property type="entry name" value="GLYCOSYLTRANSFERASE"/>
    <property type="match status" value="1"/>
</dbReference>
<evidence type="ECO:0000256" key="1">
    <source>
        <dbReference type="ARBA" id="ARBA00009995"/>
    </source>
</evidence>
<dbReference type="PROSITE" id="PS00375">
    <property type="entry name" value="UDPGT"/>
    <property type="match status" value="1"/>
</dbReference>
<evidence type="ECO:0000313" key="5">
    <source>
        <dbReference type="EMBL" id="CAN70791.1"/>
    </source>
</evidence>
<gene>
    <name evidence="5" type="ORF">VITISV_029654</name>
</gene>
<dbReference type="InterPro" id="IPR035595">
    <property type="entry name" value="UDP_glycos_trans_CS"/>
</dbReference>
<dbReference type="EMBL" id="AM477861">
    <property type="protein sequence ID" value="CAN70791.1"/>
    <property type="molecule type" value="Genomic_DNA"/>
</dbReference>
<sequence>MDKHHFLLLSWAAQGHINPTFHLAKLLLRLGVRVTFTTFASGFRRIATLPTLPGLHFASVSDGYDDGNRSNFSMDEMKRVGSQSLSNLLLSLSNERGPVTFLIYGLVLPWAATVAREHGIPSAFLSTQSATVIAVYHRYFKAHDGLFNTELGNPLNISLELPGLPPLKFEDLPSILLPGNPYASVLPCFQEHIQNLEQDPNPCVLVNTFDALEEDLDSSISCDLFERSKDYLPWLNSKPDGSVIYVSFGSLAVLQKKQMEEIFHGLMESHRPFLWVIRSTESEVEEMTNNSLSEEQGLIVQWCSQVEVLCHQAVGCFLTHCGWNSIMESLVAGVPVVACPQFSDQTTNAKLVEVWGTGVKARANEEGVVEREEIKKCLEMAMEDGGKGEEMRRNAEKWKGLAVECMRECGSSGNINLKHFVESLEIRTH</sequence>
<dbReference type="AlphaFoldDB" id="A5C0K4"/>
<name>A5C0K4_VITVI</name>
<dbReference type="SUPFAM" id="SSF53756">
    <property type="entry name" value="UDP-Glycosyltransferase/glycogen phosphorylase"/>
    <property type="match status" value="1"/>
</dbReference>
<organism evidence="5">
    <name type="scientific">Vitis vinifera</name>
    <name type="common">Grape</name>
    <dbReference type="NCBI Taxonomy" id="29760"/>
    <lineage>
        <taxon>Eukaryota</taxon>
        <taxon>Viridiplantae</taxon>
        <taxon>Streptophyta</taxon>
        <taxon>Embryophyta</taxon>
        <taxon>Tracheophyta</taxon>
        <taxon>Spermatophyta</taxon>
        <taxon>Magnoliopsida</taxon>
        <taxon>eudicotyledons</taxon>
        <taxon>Gunneridae</taxon>
        <taxon>Pentapetalae</taxon>
        <taxon>rosids</taxon>
        <taxon>Vitales</taxon>
        <taxon>Vitaceae</taxon>
        <taxon>Viteae</taxon>
        <taxon>Vitis</taxon>
    </lineage>
</organism>
<dbReference type="FunFam" id="3.40.50.2000:FF:000377">
    <property type="entry name" value="Glycosyltransferase"/>
    <property type="match status" value="1"/>
</dbReference>
<dbReference type="Pfam" id="PF00201">
    <property type="entry name" value="UDPGT"/>
    <property type="match status" value="1"/>
</dbReference>
<evidence type="ECO:0000256" key="3">
    <source>
        <dbReference type="RuleBase" id="RU003718"/>
    </source>
</evidence>
<accession>A5C0K4</accession>
<keyword evidence="2 3" id="KW-0808">Transferase</keyword>
<dbReference type="PANTHER" id="PTHR11926">
    <property type="entry name" value="GLUCOSYL/GLUCURONOSYL TRANSFERASES"/>
    <property type="match status" value="1"/>
</dbReference>
<dbReference type="CDD" id="cd03784">
    <property type="entry name" value="GT1_Gtf-like"/>
    <property type="match status" value="1"/>
</dbReference>
<dbReference type="ExpressionAtlas" id="A5C0K4">
    <property type="expression patterns" value="baseline and differential"/>
</dbReference>
<dbReference type="EC" id="2.4.1.-" evidence="4"/>